<sequence length="317" mass="34605">MSMPETLASGAAAPGALTPSQQRILVCLYHHRLLNTRQIYELVADIAANRRGVRMRIAEMRERGLIEGVRVAGEPRLMAWFTTALGAELVEAADAVPPRSYRVTAQTAAGPLQGHTLAVNDVGTAFVSHAARLADAGYECSPLDWVPEVAHRISDQSGGQMLVADAVIRAVVPRRSKRVLVRAFLELDRATMSVERLAEKLNAYSRYHGYTPGAGSPGRTVINIRPAWQYLYPAWPKIMFVLAQPFGRRAQLAARLQDLAMLTQRAVQSGSLDQGLVVTACIFEDLIEAGPFAPIHTDLITGETDMRLFADAPNLGR</sequence>
<proteinExistence type="predicted"/>
<dbReference type="InterPro" id="IPR025855">
    <property type="entry name" value="Replic_Relax"/>
</dbReference>
<organism evidence="1 2">
    <name type="scientific">Actinospica acidithermotolerans</name>
    <dbReference type="NCBI Taxonomy" id="2828514"/>
    <lineage>
        <taxon>Bacteria</taxon>
        <taxon>Bacillati</taxon>
        <taxon>Actinomycetota</taxon>
        <taxon>Actinomycetes</taxon>
        <taxon>Catenulisporales</taxon>
        <taxon>Actinospicaceae</taxon>
        <taxon>Actinospica</taxon>
    </lineage>
</organism>
<reference evidence="1" key="1">
    <citation type="submission" date="2021-04" db="EMBL/GenBank/DDBJ databases">
        <title>Genome based classification of Actinospica acidithermotolerans sp. nov., an actinobacterium isolated from an Indonesian hot spring.</title>
        <authorList>
            <person name="Kusuma A.B."/>
            <person name="Putra K.E."/>
            <person name="Nafisah S."/>
            <person name="Loh J."/>
            <person name="Nouioui I."/>
            <person name="Goodfellow M."/>
        </authorList>
    </citation>
    <scope>NUCLEOTIDE SEQUENCE</scope>
    <source>
        <strain evidence="1">MGRD01-02</strain>
    </source>
</reference>
<dbReference type="InterPro" id="IPR036390">
    <property type="entry name" value="WH_DNA-bd_sf"/>
</dbReference>
<dbReference type="Proteomes" id="UP000676325">
    <property type="component" value="Unassembled WGS sequence"/>
</dbReference>
<protein>
    <submittedName>
        <fullName evidence="1">Replication-relaxation family protein</fullName>
    </submittedName>
</protein>
<accession>A0A941EE46</accession>
<dbReference type="Pfam" id="PF13814">
    <property type="entry name" value="Replic_Relax"/>
    <property type="match status" value="1"/>
</dbReference>
<evidence type="ECO:0000313" key="1">
    <source>
        <dbReference type="EMBL" id="MBR7828753.1"/>
    </source>
</evidence>
<dbReference type="EMBL" id="JAGSOH010000065">
    <property type="protein sequence ID" value="MBR7828753.1"/>
    <property type="molecule type" value="Genomic_DNA"/>
</dbReference>
<evidence type="ECO:0000313" key="2">
    <source>
        <dbReference type="Proteomes" id="UP000676325"/>
    </source>
</evidence>
<name>A0A941EE46_9ACTN</name>
<dbReference type="RefSeq" id="WP_212519889.1">
    <property type="nucleotide sequence ID" value="NZ_JAGSOH010000065.1"/>
</dbReference>
<dbReference type="SUPFAM" id="SSF46785">
    <property type="entry name" value="Winged helix' DNA-binding domain"/>
    <property type="match status" value="1"/>
</dbReference>
<keyword evidence="2" id="KW-1185">Reference proteome</keyword>
<gene>
    <name evidence="1" type="ORF">KDK95_20765</name>
</gene>
<comment type="caution">
    <text evidence="1">The sequence shown here is derived from an EMBL/GenBank/DDBJ whole genome shotgun (WGS) entry which is preliminary data.</text>
</comment>
<dbReference type="AlphaFoldDB" id="A0A941EE46"/>